<dbReference type="NCBIfam" id="TIGR00069">
    <property type="entry name" value="hisD"/>
    <property type="match status" value="1"/>
</dbReference>
<dbReference type="SUPFAM" id="SSF53720">
    <property type="entry name" value="ALDH-like"/>
    <property type="match status" value="1"/>
</dbReference>
<comment type="cofactor">
    <cofactor evidence="1">
        <name>Zn(2+)</name>
        <dbReference type="ChEBI" id="CHEBI:29105"/>
    </cofactor>
</comment>
<dbReference type="Gene3D" id="3.40.50.1980">
    <property type="entry name" value="Nitrogenase molybdenum iron protein domain"/>
    <property type="match status" value="2"/>
</dbReference>
<evidence type="ECO:0000256" key="4">
    <source>
        <dbReference type="ARBA" id="ARBA00022833"/>
    </source>
</evidence>
<keyword evidence="3" id="KW-0479">Metal-binding</keyword>
<dbReference type="EMBL" id="UOEI01000453">
    <property type="protein sequence ID" value="VAW06123.1"/>
    <property type="molecule type" value="Genomic_DNA"/>
</dbReference>
<keyword evidence="4" id="KW-0862">Zinc</keyword>
<protein>
    <submittedName>
        <fullName evidence="6">Histidinol dehydrogenase</fullName>
        <ecNumber evidence="6">1.1.1.23</ecNumber>
    </submittedName>
</protein>
<comment type="similarity">
    <text evidence="2">Belongs to the histidinol dehydrogenase family.</text>
</comment>
<dbReference type="PRINTS" id="PR00083">
    <property type="entry name" value="HOLDHDRGNASE"/>
</dbReference>
<dbReference type="AlphaFoldDB" id="A0A3B0SPH1"/>
<dbReference type="GO" id="GO:0000105">
    <property type="term" value="P:L-histidine biosynthetic process"/>
    <property type="evidence" value="ECO:0007669"/>
    <property type="project" value="InterPro"/>
</dbReference>
<dbReference type="PANTHER" id="PTHR21256:SF2">
    <property type="entry name" value="HISTIDINE BIOSYNTHESIS TRIFUNCTIONAL PROTEIN"/>
    <property type="match status" value="1"/>
</dbReference>
<reference evidence="6" key="1">
    <citation type="submission" date="2018-06" db="EMBL/GenBank/DDBJ databases">
        <authorList>
            <person name="Zhirakovskaya E."/>
        </authorList>
    </citation>
    <scope>NUCLEOTIDE SEQUENCE</scope>
</reference>
<dbReference type="Gene3D" id="1.20.5.1300">
    <property type="match status" value="1"/>
</dbReference>
<sequence length="439" mass="45411">MTVSIDIIDLAQISSDDRDRLLTRSAVPDESVRIQAAAIVKQVRDGGDAALRLLNERYGGGSPSGALAVSEAEIADAYAQASPELIAALEAAAGAVRSVHTQQLPKDQLIEPTPGVVVSRRWTPMRRVGVYVPGGGATYPSSLLMGAIPAQVAGVSEIVVVCPASSSGTVDAAVLAACHMLGITEVYATGGAQAIGALTYGTETIRRVDKIVGPGGMWVTAAKLAVYGTVGIDLPAGPSEAAVIVDATSDPAIAAADLLCQAEHGPDSIVMLVTDDPGTARAVLTEVDVQLARLDRQDIVRSALEDHGMVVIAPDRAEALAFTNEWAPEHVSILTESARTDAEEVTAAGSVFVGRWTPESAGDYATGANHVLPTGGLAGAYGPLSTEDFGSWRQVQELTREGLERLAPTIKTLADSEGLGAHAACVDVRLTTTLKEVTP</sequence>
<dbReference type="GO" id="GO:0051287">
    <property type="term" value="F:NAD binding"/>
    <property type="evidence" value="ECO:0007669"/>
    <property type="project" value="InterPro"/>
</dbReference>
<dbReference type="FunFam" id="3.40.50.1980:FF:000001">
    <property type="entry name" value="Histidinol dehydrogenase"/>
    <property type="match status" value="1"/>
</dbReference>
<dbReference type="HAMAP" id="MF_01024">
    <property type="entry name" value="HisD"/>
    <property type="match status" value="1"/>
</dbReference>
<dbReference type="InterPro" id="IPR022695">
    <property type="entry name" value="Histidinol_DH_monofunct"/>
</dbReference>
<dbReference type="PIRSF" id="PIRSF000099">
    <property type="entry name" value="Histidinol_dh"/>
    <property type="match status" value="1"/>
</dbReference>
<dbReference type="PANTHER" id="PTHR21256">
    <property type="entry name" value="HISTIDINOL DEHYDROGENASE HDH"/>
    <property type="match status" value="1"/>
</dbReference>
<dbReference type="InterPro" id="IPR016161">
    <property type="entry name" value="Ald_DH/histidinol_DH"/>
</dbReference>
<accession>A0A3B0SPH1</accession>
<evidence type="ECO:0000256" key="3">
    <source>
        <dbReference type="ARBA" id="ARBA00022723"/>
    </source>
</evidence>
<organism evidence="6">
    <name type="scientific">hydrothermal vent metagenome</name>
    <dbReference type="NCBI Taxonomy" id="652676"/>
    <lineage>
        <taxon>unclassified sequences</taxon>
        <taxon>metagenomes</taxon>
        <taxon>ecological metagenomes</taxon>
    </lineage>
</organism>
<name>A0A3B0SPH1_9ZZZZ</name>
<proteinExistence type="inferred from homology"/>
<dbReference type="EC" id="1.1.1.23" evidence="6"/>
<keyword evidence="5 6" id="KW-0560">Oxidoreductase</keyword>
<dbReference type="GO" id="GO:0005737">
    <property type="term" value="C:cytoplasm"/>
    <property type="evidence" value="ECO:0007669"/>
    <property type="project" value="TreeGrafter"/>
</dbReference>
<dbReference type="GO" id="GO:0004399">
    <property type="term" value="F:histidinol dehydrogenase activity"/>
    <property type="evidence" value="ECO:0007669"/>
    <property type="project" value="UniProtKB-EC"/>
</dbReference>
<dbReference type="Pfam" id="PF00815">
    <property type="entry name" value="Histidinol_dh"/>
    <property type="match status" value="1"/>
</dbReference>
<gene>
    <name evidence="6" type="ORF">MNBD_ACTINO01-1896</name>
</gene>
<evidence type="ECO:0000256" key="5">
    <source>
        <dbReference type="ARBA" id="ARBA00023002"/>
    </source>
</evidence>
<dbReference type="GO" id="GO:0046872">
    <property type="term" value="F:metal ion binding"/>
    <property type="evidence" value="ECO:0007669"/>
    <property type="project" value="UniProtKB-KW"/>
</dbReference>
<dbReference type="CDD" id="cd06572">
    <property type="entry name" value="Histidinol_dh"/>
    <property type="match status" value="1"/>
</dbReference>
<evidence type="ECO:0000313" key="6">
    <source>
        <dbReference type="EMBL" id="VAW06123.1"/>
    </source>
</evidence>
<evidence type="ECO:0000256" key="1">
    <source>
        <dbReference type="ARBA" id="ARBA00001947"/>
    </source>
</evidence>
<dbReference type="InterPro" id="IPR012131">
    <property type="entry name" value="Hstdl_DH"/>
</dbReference>
<evidence type="ECO:0000256" key="2">
    <source>
        <dbReference type="ARBA" id="ARBA00010178"/>
    </source>
</evidence>